<accession>A0A1W6MIB1</accession>
<sequence length="156" mass="18171">MKVRFIILLFVLTSGVLLAQDTDKIKDLAPFVGHWIGTSTGFKDSKITRSEPAFEKIAMGLDGNILEIDLYSESLRLHTIIYYNAEEDIYKYNPFYKKGSASYPAKFENGKLVVTPTPEKRFIFEIMRDGRFREYGEQKKNGVWEKYFEDIFTRVD</sequence>
<dbReference type="OrthoDB" id="1437459at2"/>
<feature type="signal peptide" evidence="1">
    <location>
        <begin position="1"/>
        <end position="19"/>
    </location>
</feature>
<evidence type="ECO:0000313" key="3">
    <source>
        <dbReference type="Proteomes" id="UP000193431"/>
    </source>
</evidence>
<evidence type="ECO:0000256" key="1">
    <source>
        <dbReference type="SAM" id="SignalP"/>
    </source>
</evidence>
<dbReference type="RefSeq" id="WP_085766140.1">
    <property type="nucleotide sequence ID" value="NZ_CP019344.1"/>
</dbReference>
<organism evidence="2 3">
    <name type="scientific">Nonlabens spongiae</name>
    <dbReference type="NCBI Taxonomy" id="331648"/>
    <lineage>
        <taxon>Bacteria</taxon>
        <taxon>Pseudomonadati</taxon>
        <taxon>Bacteroidota</taxon>
        <taxon>Flavobacteriia</taxon>
        <taxon>Flavobacteriales</taxon>
        <taxon>Flavobacteriaceae</taxon>
        <taxon>Nonlabens</taxon>
    </lineage>
</organism>
<evidence type="ECO:0000313" key="2">
    <source>
        <dbReference type="EMBL" id="ARN77333.1"/>
    </source>
</evidence>
<dbReference type="Proteomes" id="UP000193431">
    <property type="component" value="Chromosome"/>
</dbReference>
<name>A0A1W6MIB1_9FLAO</name>
<dbReference type="STRING" id="331648.BST97_04675"/>
<keyword evidence="1" id="KW-0732">Signal</keyword>
<proteinExistence type="predicted"/>
<keyword evidence="3" id="KW-1185">Reference proteome</keyword>
<dbReference type="AlphaFoldDB" id="A0A1W6MIB1"/>
<evidence type="ECO:0008006" key="4">
    <source>
        <dbReference type="Google" id="ProtNLM"/>
    </source>
</evidence>
<dbReference type="EMBL" id="CP019344">
    <property type="protein sequence ID" value="ARN77333.1"/>
    <property type="molecule type" value="Genomic_DNA"/>
</dbReference>
<protein>
    <recommendedName>
        <fullName evidence="4">DUF4488 domain-containing protein</fullName>
    </recommendedName>
</protein>
<reference evidence="2 3" key="1">
    <citation type="submission" date="2016-11" db="EMBL/GenBank/DDBJ databases">
        <title>Trade-off between light-utilization and light-protection in marine flavobacteria.</title>
        <authorList>
            <person name="Kumagai Y."/>
        </authorList>
    </citation>
    <scope>NUCLEOTIDE SEQUENCE [LARGE SCALE GENOMIC DNA]</scope>
    <source>
        <strain evidence="2 3">JCM 13191</strain>
    </source>
</reference>
<gene>
    <name evidence="2" type="ORF">BST97_04675</name>
</gene>
<feature type="chain" id="PRO_5012754881" description="DUF4488 domain-containing protein" evidence="1">
    <location>
        <begin position="20"/>
        <end position="156"/>
    </location>
</feature>